<evidence type="ECO:0000256" key="1">
    <source>
        <dbReference type="SAM" id="MobiDB-lite"/>
    </source>
</evidence>
<evidence type="ECO:0000313" key="2">
    <source>
        <dbReference type="EMBL" id="KKN10475.1"/>
    </source>
</evidence>
<name>A0A0F9MT58_9ZZZZ</name>
<protein>
    <submittedName>
        <fullName evidence="2">Uncharacterized protein</fullName>
    </submittedName>
</protein>
<feature type="region of interest" description="Disordered" evidence="1">
    <location>
        <begin position="54"/>
        <end position="75"/>
    </location>
</feature>
<dbReference type="EMBL" id="LAZR01004241">
    <property type="protein sequence ID" value="KKN10475.1"/>
    <property type="molecule type" value="Genomic_DNA"/>
</dbReference>
<proteinExistence type="predicted"/>
<comment type="caution">
    <text evidence="2">The sequence shown here is derived from an EMBL/GenBank/DDBJ whole genome shotgun (WGS) entry which is preliminary data.</text>
</comment>
<feature type="compositionally biased region" description="Basic and acidic residues" evidence="1">
    <location>
        <begin position="66"/>
        <end position="75"/>
    </location>
</feature>
<gene>
    <name evidence="2" type="ORF">LCGC14_1036240</name>
</gene>
<accession>A0A0F9MT58</accession>
<dbReference type="AlphaFoldDB" id="A0A0F9MT58"/>
<organism evidence="2">
    <name type="scientific">marine sediment metagenome</name>
    <dbReference type="NCBI Taxonomy" id="412755"/>
    <lineage>
        <taxon>unclassified sequences</taxon>
        <taxon>metagenomes</taxon>
        <taxon>ecological metagenomes</taxon>
    </lineage>
</organism>
<reference evidence="2" key="1">
    <citation type="journal article" date="2015" name="Nature">
        <title>Complex archaea that bridge the gap between prokaryotes and eukaryotes.</title>
        <authorList>
            <person name="Spang A."/>
            <person name="Saw J.H."/>
            <person name="Jorgensen S.L."/>
            <person name="Zaremba-Niedzwiedzka K."/>
            <person name="Martijn J."/>
            <person name="Lind A.E."/>
            <person name="van Eijk R."/>
            <person name="Schleper C."/>
            <person name="Guy L."/>
            <person name="Ettema T.J."/>
        </authorList>
    </citation>
    <scope>NUCLEOTIDE SEQUENCE</scope>
</reference>
<sequence length="75" mass="8221">MRSNEITVKRVDGTLVLSLVKVPLNETERGMLLLFVEAATRTDSPSVAYEIDERTGSLTTSATLPRETKDVVPTT</sequence>